<name>I0V8C8_9PSEU</name>
<dbReference type="InterPro" id="IPR002937">
    <property type="entry name" value="Amino_oxidase"/>
</dbReference>
<sequence>MPATKQVIVIGAGLAGLAAATRLTQAGVDVRVLERAGKPGGRVATDHVEGFRLDRGFQVLLPAYPEFRRLVRPARLGLRGFTRGALVREDGGMRLLAGPWHGPGAVRGVARMVGQRPGDVFALARLSVRDAALPASALGRGGDHTVAEELRGRFSAETVETVLRPFVAGVFLDPDLMTSARLFHLIWRSFVLGGAAVPELGMQTLPQLLADRLPPGTVETGQEVAGLGDHDVRLTSGETVSADAVVVATDGTTAARLLPEIEPPAWHAVTTWYYRVARPPCSAPTLALDGTGALPINSLVLSQAAPTYAPPGASLVQASVPGVADSAGDLEPRVRERLAVLYATDTRGWDLLATYPIEHALPVLPPGTPLRRPVRVRRGRYVCGDHRDTPSIQGALVSGRRAAQALLADLL</sequence>
<dbReference type="PANTHER" id="PTHR42841">
    <property type="entry name" value="AMINE OXIDASE"/>
    <property type="match status" value="1"/>
</dbReference>
<dbReference type="OrthoDB" id="9767561at2"/>
<dbReference type="AlphaFoldDB" id="I0V8C8"/>
<keyword evidence="3" id="KW-1185">Reference proteome</keyword>
<dbReference type="STRING" id="882086.SacxiDRAFT_4199"/>
<organism evidence="2 3">
    <name type="scientific">Saccharomonospora xinjiangensis XJ-54</name>
    <dbReference type="NCBI Taxonomy" id="882086"/>
    <lineage>
        <taxon>Bacteria</taxon>
        <taxon>Bacillati</taxon>
        <taxon>Actinomycetota</taxon>
        <taxon>Actinomycetes</taxon>
        <taxon>Pseudonocardiales</taxon>
        <taxon>Pseudonocardiaceae</taxon>
        <taxon>Saccharomonospora</taxon>
    </lineage>
</organism>
<dbReference type="Proteomes" id="UP000004691">
    <property type="component" value="Unassembled WGS sequence"/>
</dbReference>
<dbReference type="eggNOG" id="COG1232">
    <property type="taxonomic scope" value="Bacteria"/>
</dbReference>
<dbReference type="InterPro" id="IPR036188">
    <property type="entry name" value="FAD/NAD-bd_sf"/>
</dbReference>
<evidence type="ECO:0000259" key="1">
    <source>
        <dbReference type="Pfam" id="PF01593"/>
    </source>
</evidence>
<dbReference type="SUPFAM" id="SSF51905">
    <property type="entry name" value="FAD/NAD(P)-binding domain"/>
    <property type="match status" value="1"/>
</dbReference>
<dbReference type="HOGENOM" id="CLU_039679_0_0_11"/>
<dbReference type="GO" id="GO:0016491">
    <property type="term" value="F:oxidoreductase activity"/>
    <property type="evidence" value="ECO:0007669"/>
    <property type="project" value="InterPro"/>
</dbReference>
<dbReference type="EMBL" id="JH636049">
    <property type="protein sequence ID" value="EID56381.1"/>
    <property type="molecule type" value="Genomic_DNA"/>
</dbReference>
<gene>
    <name evidence="2" type="ORF">SacxiDRAFT_4199</name>
</gene>
<feature type="domain" description="Amine oxidase" evidence="1">
    <location>
        <begin position="14"/>
        <end position="407"/>
    </location>
</feature>
<dbReference type="RefSeq" id="WP_006240614.1">
    <property type="nucleotide sequence ID" value="NZ_JH636049.1"/>
</dbReference>
<dbReference type="Pfam" id="PF01593">
    <property type="entry name" value="Amino_oxidase"/>
    <property type="match status" value="1"/>
</dbReference>
<protein>
    <submittedName>
        <fullName evidence="2">Phytoene dehydrogenase-like oxidoreductase</fullName>
    </submittedName>
</protein>
<accession>I0V8C8</accession>
<reference evidence="2 3" key="1">
    <citation type="submission" date="2012-01" db="EMBL/GenBank/DDBJ databases">
        <title>Improved High-Quality Draft sequence of Saccharomonospora xinjiangensis XJ-54.</title>
        <authorList>
            <consortium name="US DOE Joint Genome Institute"/>
            <person name="Lucas S."/>
            <person name="Han J."/>
            <person name="Lapidus A."/>
            <person name="Cheng J.-F."/>
            <person name="Goodwin L."/>
            <person name="Pitluck S."/>
            <person name="Peters L."/>
            <person name="Mikhailova N."/>
            <person name="Teshima H."/>
            <person name="Detter J.C."/>
            <person name="Han C."/>
            <person name="Tapia R."/>
            <person name="Land M."/>
            <person name="Hauser L."/>
            <person name="Kyrpides N."/>
            <person name="Ivanova N."/>
            <person name="Pagani I."/>
            <person name="Brambilla E.-M."/>
            <person name="Klenk H.-P."/>
            <person name="Woyke T."/>
        </authorList>
    </citation>
    <scope>NUCLEOTIDE SEQUENCE [LARGE SCALE GENOMIC DNA]</scope>
    <source>
        <strain evidence="2 3">XJ-54</strain>
    </source>
</reference>
<dbReference type="Gene3D" id="3.50.50.60">
    <property type="entry name" value="FAD/NAD(P)-binding domain"/>
    <property type="match status" value="1"/>
</dbReference>
<proteinExistence type="predicted"/>
<dbReference type="PRINTS" id="PR00419">
    <property type="entry name" value="ADXRDTASE"/>
</dbReference>
<evidence type="ECO:0000313" key="3">
    <source>
        <dbReference type="Proteomes" id="UP000004691"/>
    </source>
</evidence>
<evidence type="ECO:0000313" key="2">
    <source>
        <dbReference type="EMBL" id="EID56381.1"/>
    </source>
</evidence>